<comment type="caution">
    <text evidence="1">The sequence shown here is derived from an EMBL/GenBank/DDBJ whole genome shotgun (WGS) entry which is preliminary data.</text>
</comment>
<dbReference type="Proteomes" id="UP000199598">
    <property type="component" value="Unassembled WGS sequence"/>
</dbReference>
<name>A0A1I3VGT9_9HYPH</name>
<dbReference type="RefSeq" id="WP_093516310.1">
    <property type="nucleotide sequence ID" value="NZ_FOSK01000001.1"/>
</dbReference>
<gene>
    <name evidence="1" type="ORF">SAMN04488518_101380</name>
</gene>
<dbReference type="EMBL" id="FOSK01000001">
    <property type="protein sequence ID" value="SFJ94402.1"/>
    <property type="molecule type" value="Genomic_DNA"/>
</dbReference>
<organism evidence="1 2">
    <name type="scientific">Pseudovibrio ascidiaceicola</name>
    <dbReference type="NCBI Taxonomy" id="285279"/>
    <lineage>
        <taxon>Bacteria</taxon>
        <taxon>Pseudomonadati</taxon>
        <taxon>Pseudomonadota</taxon>
        <taxon>Alphaproteobacteria</taxon>
        <taxon>Hyphomicrobiales</taxon>
        <taxon>Stappiaceae</taxon>
        <taxon>Pseudovibrio</taxon>
    </lineage>
</organism>
<sequence length="357" mass="40505">MQIAIFSSGLWQNKHEIAQLTGLNPVFCRAQGPIPANLTAICGWGYKESAITARKIAADLQLPYWAIEDGFIRAIMPGIAEPSISMLVDRSRIFYDSTLPSDLHKKIALCSGESTDKKNQAQHVIDLLTTSHITKYNNFDPDVIPECLNKKRYNKKILVIDQTFGDAAISGAGASLNTFVSMVNYALENEANAEIIIKTHPDVAAGLKRGLIDISLQDDRVTLLTQKISPWRLFEYVSEVHTVSSQLGLEAVLFGHKVHCWGQAFYSGWGLTTDHFNGNSTPRVKQDRHQLAKVIYLDYLKYFDHWNRELIDFDTAIDQIVYLREKYLLHPYKVYGFLPRLAQKALYTNLFRPKKRI</sequence>
<dbReference type="CDD" id="cd16440">
    <property type="entry name" value="beta_Kdo_transferase_KpsC_1"/>
    <property type="match status" value="1"/>
</dbReference>
<keyword evidence="2" id="KW-1185">Reference proteome</keyword>
<dbReference type="InterPro" id="IPR007833">
    <property type="entry name" value="Capsule_polysaccharide_synth"/>
</dbReference>
<proteinExistence type="predicted"/>
<protein>
    <submittedName>
        <fullName evidence="1">Capsule polysaccharide biosynthesis protein</fullName>
    </submittedName>
</protein>
<dbReference type="Pfam" id="PF05159">
    <property type="entry name" value="Capsule_synth"/>
    <property type="match status" value="1"/>
</dbReference>
<evidence type="ECO:0000313" key="2">
    <source>
        <dbReference type="Proteomes" id="UP000199598"/>
    </source>
</evidence>
<evidence type="ECO:0000313" key="1">
    <source>
        <dbReference type="EMBL" id="SFJ94402.1"/>
    </source>
</evidence>
<reference evidence="1 2" key="1">
    <citation type="submission" date="2016-10" db="EMBL/GenBank/DDBJ databases">
        <authorList>
            <person name="Varghese N."/>
            <person name="Submissions S."/>
        </authorList>
    </citation>
    <scope>NUCLEOTIDE SEQUENCE [LARGE SCALE GENOMIC DNA]</scope>
    <source>
        <strain evidence="1 2">DSM 16392</strain>
    </source>
</reference>
<accession>A0A1I3VGT9</accession>